<dbReference type="GeneID" id="87875703"/>
<organism evidence="2 3">
    <name type="scientific">Neurospora hispaniola</name>
    <dbReference type="NCBI Taxonomy" id="588809"/>
    <lineage>
        <taxon>Eukaryota</taxon>
        <taxon>Fungi</taxon>
        <taxon>Dikarya</taxon>
        <taxon>Ascomycota</taxon>
        <taxon>Pezizomycotina</taxon>
        <taxon>Sordariomycetes</taxon>
        <taxon>Sordariomycetidae</taxon>
        <taxon>Sordariales</taxon>
        <taxon>Sordariaceae</taxon>
        <taxon>Neurospora</taxon>
    </lineage>
</organism>
<evidence type="ECO:0000256" key="1">
    <source>
        <dbReference type="SAM" id="MobiDB-lite"/>
    </source>
</evidence>
<dbReference type="EMBL" id="JAULSX010000002">
    <property type="protein sequence ID" value="KAK3497210.1"/>
    <property type="molecule type" value="Genomic_DNA"/>
</dbReference>
<dbReference type="AlphaFoldDB" id="A0AAJ0ICX8"/>
<feature type="compositionally biased region" description="Polar residues" evidence="1">
    <location>
        <begin position="164"/>
        <end position="182"/>
    </location>
</feature>
<evidence type="ECO:0000313" key="3">
    <source>
        <dbReference type="Proteomes" id="UP001285908"/>
    </source>
</evidence>
<feature type="region of interest" description="Disordered" evidence="1">
    <location>
        <begin position="214"/>
        <end position="234"/>
    </location>
</feature>
<feature type="region of interest" description="Disordered" evidence="1">
    <location>
        <begin position="141"/>
        <end position="186"/>
    </location>
</feature>
<gene>
    <name evidence="2" type="ORF">B0T23DRAFT_393490</name>
</gene>
<evidence type="ECO:0000313" key="2">
    <source>
        <dbReference type="EMBL" id="KAK3497210.1"/>
    </source>
</evidence>
<sequence length="250" mass="28349">MLAFKEVINFLVLKPNLYLDKICAFLANEYNVINNLRGYIVTRMDIGTTRYKRVRGYSLSGAGGSSNERRLKIEAVPEEVIAASDYRISNRTAGSISSIFTKIYRVRGSRCYSTGGCYAQRRHAWKGAYSNRLFDSETRMNPEFDEDDFDNPTITRTPTRKDAANTSKSPTKRSNNPPTNDGNDYEESLYLLNKNNNNDANVDSVDNFDILPSPTTFRVKKTPSNNTPDQARDNSPRLLITKKLRSVPDF</sequence>
<accession>A0AAJ0ICX8</accession>
<name>A0AAJ0ICX8_9PEZI</name>
<dbReference type="RefSeq" id="XP_062695474.1">
    <property type="nucleotide sequence ID" value="XM_062838081.1"/>
</dbReference>
<protein>
    <submittedName>
        <fullName evidence="2">Uncharacterized protein</fullName>
    </submittedName>
</protein>
<keyword evidence="3" id="KW-1185">Reference proteome</keyword>
<proteinExistence type="predicted"/>
<dbReference type="Proteomes" id="UP001285908">
    <property type="component" value="Unassembled WGS sequence"/>
</dbReference>
<comment type="caution">
    <text evidence="2">The sequence shown here is derived from an EMBL/GenBank/DDBJ whole genome shotgun (WGS) entry which is preliminary data.</text>
</comment>
<reference evidence="2 3" key="1">
    <citation type="journal article" date="2023" name="Mol. Phylogenet. Evol.">
        <title>Genome-scale phylogeny and comparative genomics of the fungal order Sordariales.</title>
        <authorList>
            <person name="Hensen N."/>
            <person name="Bonometti L."/>
            <person name="Westerberg I."/>
            <person name="Brannstrom I.O."/>
            <person name="Guillou S."/>
            <person name="Cros-Aarteil S."/>
            <person name="Calhoun S."/>
            <person name="Haridas S."/>
            <person name="Kuo A."/>
            <person name="Mondo S."/>
            <person name="Pangilinan J."/>
            <person name="Riley R."/>
            <person name="LaButti K."/>
            <person name="Andreopoulos B."/>
            <person name="Lipzen A."/>
            <person name="Chen C."/>
            <person name="Yan M."/>
            <person name="Daum C."/>
            <person name="Ng V."/>
            <person name="Clum A."/>
            <person name="Steindorff A."/>
            <person name="Ohm R.A."/>
            <person name="Martin F."/>
            <person name="Silar P."/>
            <person name="Natvig D.O."/>
            <person name="Lalanne C."/>
            <person name="Gautier V."/>
            <person name="Ament-Velasquez S.L."/>
            <person name="Kruys A."/>
            <person name="Hutchinson M.I."/>
            <person name="Powell A.J."/>
            <person name="Barry K."/>
            <person name="Miller A.N."/>
            <person name="Grigoriev I.V."/>
            <person name="Debuchy R."/>
            <person name="Gladieux P."/>
            <person name="Hiltunen Thoren M."/>
            <person name="Johannesson H."/>
        </authorList>
    </citation>
    <scope>NUCLEOTIDE SEQUENCE [LARGE SCALE GENOMIC DNA]</scope>
    <source>
        <strain evidence="2 3">FGSC 10403</strain>
    </source>
</reference>